<proteinExistence type="predicted"/>
<dbReference type="Proteomes" id="UP001060012">
    <property type="component" value="Chromosome"/>
</dbReference>
<evidence type="ECO:0000256" key="1">
    <source>
        <dbReference type="SAM" id="SignalP"/>
    </source>
</evidence>
<name>A0ABY5E6I4_9BACT</name>
<accession>A0ABY5E6I4</accession>
<evidence type="ECO:0008006" key="4">
    <source>
        <dbReference type="Google" id="ProtNLM"/>
    </source>
</evidence>
<feature type="chain" id="PRO_5045306895" description="Lipoprotein" evidence="1">
    <location>
        <begin position="23"/>
        <end position="188"/>
    </location>
</feature>
<organism evidence="2 3">
    <name type="scientific">Arcobacter roscoffensis</name>
    <dbReference type="NCBI Taxonomy" id="2961520"/>
    <lineage>
        <taxon>Bacteria</taxon>
        <taxon>Pseudomonadati</taxon>
        <taxon>Campylobacterota</taxon>
        <taxon>Epsilonproteobacteria</taxon>
        <taxon>Campylobacterales</taxon>
        <taxon>Arcobacteraceae</taxon>
        <taxon>Arcobacter</taxon>
    </lineage>
</organism>
<dbReference type="RefSeq" id="WP_254576827.1">
    <property type="nucleotide sequence ID" value="NZ_CP100595.1"/>
</dbReference>
<keyword evidence="1" id="KW-0732">Signal</keyword>
<protein>
    <recommendedName>
        <fullName evidence="4">Lipoprotein</fullName>
    </recommendedName>
</protein>
<reference evidence="2" key="1">
    <citation type="submission" date="2022-07" db="EMBL/GenBank/DDBJ databases">
        <title>Arcobacter roscoffensis sp. nov., a marine bacterium isolated from coastal seawater collected from Roscoff, France.</title>
        <authorList>
            <person name="Pascual J."/>
            <person name="Lepeaux C."/>
            <person name="Methner A."/>
            <person name="Overmann J."/>
        </authorList>
    </citation>
    <scope>NUCLEOTIDE SEQUENCE</scope>
    <source>
        <strain evidence="2">ARW1-2F2</strain>
    </source>
</reference>
<dbReference type="EMBL" id="CP100595">
    <property type="protein sequence ID" value="UTJ06648.1"/>
    <property type="molecule type" value="Genomic_DNA"/>
</dbReference>
<evidence type="ECO:0000313" key="2">
    <source>
        <dbReference type="EMBL" id="UTJ06648.1"/>
    </source>
</evidence>
<feature type="signal peptide" evidence="1">
    <location>
        <begin position="1"/>
        <end position="22"/>
    </location>
</feature>
<gene>
    <name evidence="2" type="ORF">NJU99_00735</name>
</gene>
<sequence>MKRNIFYICLLSIFIFTGCVSSTPTLKPKYNNVEKSVNIGNIKLDKVTYYSKKENRPANNLRFANGIKWYYERINLDNAYCNKLHIKVSESRMDKYYIYSCKDDILRHYNNNCNVEKISDTNIYVGKCMNLKKQTVDGIEKTISKDVYGICQSEPKRSGYGTKVQIGLYGNEKCFNYIKDKLKKLKGR</sequence>
<dbReference type="PROSITE" id="PS51257">
    <property type="entry name" value="PROKAR_LIPOPROTEIN"/>
    <property type="match status" value="1"/>
</dbReference>
<evidence type="ECO:0000313" key="3">
    <source>
        <dbReference type="Proteomes" id="UP001060012"/>
    </source>
</evidence>
<keyword evidence="3" id="KW-1185">Reference proteome</keyword>